<keyword evidence="1" id="KW-0805">Transcription regulation</keyword>
<dbReference type="InterPro" id="IPR037923">
    <property type="entry name" value="HTH-like"/>
</dbReference>
<accession>A0A172TP76</accession>
<dbReference type="SUPFAM" id="SSF51215">
    <property type="entry name" value="Regulatory protein AraC"/>
    <property type="match status" value="1"/>
</dbReference>
<dbReference type="InterPro" id="IPR009057">
    <property type="entry name" value="Homeodomain-like_sf"/>
</dbReference>
<sequence>MQWQQPIEIQYRVSEPLVGAQFHSHAFYEIYYFHSGDCNYLIGDQLMKLQTGDLILMHGMTLHSPHPSLHVPYVRSILHFDPAYLFTVLRPEKASELLQPFEELQNIRLSLEPSKQAELEKTWGELSVIHKERIHEGGSEDYGRFTFRFFELLQLIRHWCTQPVRETAYRSQKEEHVQHVITFLEQHYAKEITLDQIAEALHLTKPYLSHMFKEVTGTTVFKYLYNRRINQAKMMFRLHPEQSVTDVYKAVGFEHAAHFSRMFTAVAGCNPAAYRKKMKEETDGRGRAVQEEKRGSSP</sequence>
<dbReference type="SUPFAM" id="SSF46689">
    <property type="entry name" value="Homeodomain-like"/>
    <property type="match status" value="2"/>
</dbReference>
<dbReference type="PANTHER" id="PTHR43280">
    <property type="entry name" value="ARAC-FAMILY TRANSCRIPTIONAL REGULATOR"/>
    <property type="match status" value="1"/>
</dbReference>
<dbReference type="PROSITE" id="PS01124">
    <property type="entry name" value="HTH_ARAC_FAMILY_2"/>
    <property type="match status" value="1"/>
</dbReference>
<dbReference type="Gene3D" id="2.60.120.10">
    <property type="entry name" value="Jelly Rolls"/>
    <property type="match status" value="1"/>
</dbReference>
<evidence type="ECO:0000313" key="6">
    <source>
        <dbReference type="EMBL" id="ANE48617.1"/>
    </source>
</evidence>
<name>A0A172TP76_9BACL</name>
<dbReference type="Gene3D" id="1.10.10.60">
    <property type="entry name" value="Homeodomain-like"/>
    <property type="match status" value="2"/>
</dbReference>
<keyword evidence="2" id="KW-0238">DNA-binding</keyword>
<keyword evidence="3" id="KW-0804">Transcription</keyword>
<protein>
    <submittedName>
        <fullName evidence="6">AraC family transcriptional regulator</fullName>
    </submittedName>
</protein>
<dbReference type="InterPro" id="IPR018060">
    <property type="entry name" value="HTH_AraC"/>
</dbReference>
<feature type="compositionally biased region" description="Basic and acidic residues" evidence="4">
    <location>
        <begin position="278"/>
        <end position="298"/>
    </location>
</feature>
<proteinExistence type="predicted"/>
<dbReference type="PANTHER" id="PTHR43280:SF28">
    <property type="entry name" value="HTH-TYPE TRANSCRIPTIONAL ACTIVATOR RHAS"/>
    <property type="match status" value="1"/>
</dbReference>
<evidence type="ECO:0000256" key="4">
    <source>
        <dbReference type="SAM" id="MobiDB-lite"/>
    </source>
</evidence>
<dbReference type="SMART" id="SM00342">
    <property type="entry name" value="HTH_ARAC"/>
    <property type="match status" value="1"/>
</dbReference>
<dbReference type="InterPro" id="IPR014710">
    <property type="entry name" value="RmlC-like_jellyroll"/>
</dbReference>
<dbReference type="Pfam" id="PF02311">
    <property type="entry name" value="AraC_binding"/>
    <property type="match status" value="1"/>
</dbReference>
<organism evidence="6 7">
    <name type="scientific">Paenibacillus swuensis</name>
    <dbReference type="NCBI Taxonomy" id="1178515"/>
    <lineage>
        <taxon>Bacteria</taxon>
        <taxon>Bacillati</taxon>
        <taxon>Bacillota</taxon>
        <taxon>Bacilli</taxon>
        <taxon>Bacillales</taxon>
        <taxon>Paenibacillaceae</taxon>
        <taxon>Paenibacillus</taxon>
    </lineage>
</organism>
<dbReference type="Pfam" id="PF12833">
    <property type="entry name" value="HTH_18"/>
    <property type="match status" value="1"/>
</dbReference>
<dbReference type="InterPro" id="IPR003313">
    <property type="entry name" value="AraC-bd"/>
</dbReference>
<dbReference type="KEGG" id="pswu:SY83_00675"/>
<dbReference type="AlphaFoldDB" id="A0A172TP76"/>
<gene>
    <name evidence="6" type="ORF">SY83_00675</name>
</gene>
<dbReference type="GO" id="GO:0003700">
    <property type="term" value="F:DNA-binding transcription factor activity"/>
    <property type="evidence" value="ECO:0007669"/>
    <property type="project" value="InterPro"/>
</dbReference>
<dbReference type="Proteomes" id="UP000076927">
    <property type="component" value="Chromosome"/>
</dbReference>
<dbReference type="OrthoDB" id="2713997at2"/>
<dbReference type="EMBL" id="CP011388">
    <property type="protein sequence ID" value="ANE48617.1"/>
    <property type="molecule type" value="Genomic_DNA"/>
</dbReference>
<feature type="domain" description="HTH araC/xylS-type" evidence="5">
    <location>
        <begin position="178"/>
        <end position="277"/>
    </location>
</feature>
<evidence type="ECO:0000259" key="5">
    <source>
        <dbReference type="PROSITE" id="PS01124"/>
    </source>
</evidence>
<feature type="region of interest" description="Disordered" evidence="4">
    <location>
        <begin position="277"/>
        <end position="298"/>
    </location>
</feature>
<dbReference type="STRING" id="1178515.SY83_00675"/>
<dbReference type="GO" id="GO:0043565">
    <property type="term" value="F:sequence-specific DNA binding"/>
    <property type="evidence" value="ECO:0007669"/>
    <property type="project" value="InterPro"/>
</dbReference>
<evidence type="ECO:0000313" key="7">
    <source>
        <dbReference type="Proteomes" id="UP000076927"/>
    </source>
</evidence>
<reference evidence="6 7" key="1">
    <citation type="submission" date="2015-01" db="EMBL/GenBank/DDBJ databases">
        <title>Paenibacillus swuensis/DY6/whole genome sequencing.</title>
        <authorList>
            <person name="Kim M.K."/>
            <person name="Srinivasan S."/>
            <person name="Lee J.-J."/>
        </authorList>
    </citation>
    <scope>NUCLEOTIDE SEQUENCE [LARGE SCALE GENOMIC DNA]</scope>
    <source>
        <strain evidence="6 7">DY6</strain>
    </source>
</reference>
<evidence type="ECO:0000256" key="3">
    <source>
        <dbReference type="ARBA" id="ARBA00023163"/>
    </source>
</evidence>
<evidence type="ECO:0000256" key="2">
    <source>
        <dbReference type="ARBA" id="ARBA00023125"/>
    </source>
</evidence>
<keyword evidence="7" id="KW-1185">Reference proteome</keyword>
<evidence type="ECO:0000256" key="1">
    <source>
        <dbReference type="ARBA" id="ARBA00023015"/>
    </source>
</evidence>
<dbReference type="PATRIC" id="fig|1178515.4.peg.124"/>